<keyword evidence="3" id="KW-1185">Reference proteome</keyword>
<organism evidence="2 3">
    <name type="scientific">Nocardioides panaciterrulae</name>
    <dbReference type="NCBI Taxonomy" id="661492"/>
    <lineage>
        <taxon>Bacteria</taxon>
        <taxon>Bacillati</taxon>
        <taxon>Actinomycetota</taxon>
        <taxon>Actinomycetes</taxon>
        <taxon>Propionibacteriales</taxon>
        <taxon>Nocardioidaceae</taxon>
        <taxon>Nocardioides</taxon>
    </lineage>
</organism>
<keyword evidence="1" id="KW-0732">Signal</keyword>
<feature type="signal peptide" evidence="1">
    <location>
        <begin position="1"/>
        <end position="27"/>
    </location>
</feature>
<proteinExistence type="predicted"/>
<evidence type="ECO:0000313" key="2">
    <source>
        <dbReference type="EMBL" id="NYD42606.1"/>
    </source>
</evidence>
<dbReference type="Proteomes" id="UP000535511">
    <property type="component" value="Unassembled WGS sequence"/>
</dbReference>
<comment type="caution">
    <text evidence="2">The sequence shown here is derived from an EMBL/GenBank/DDBJ whole genome shotgun (WGS) entry which is preliminary data.</text>
</comment>
<feature type="chain" id="PRO_5038409601" evidence="1">
    <location>
        <begin position="28"/>
        <end position="129"/>
    </location>
</feature>
<protein>
    <submittedName>
        <fullName evidence="2">Uncharacterized protein</fullName>
    </submittedName>
</protein>
<sequence length="129" mass="13162">MRLKHLAVPALALGVAAGLTTSGSVAAAAGDSATTVTIKAQGTDLSGLVKSSHRKCVDGRKVIVFKQKGARGGGDDTRFASDTASLTMSGAAQWSTGNTGTPGRFYAKVRHIDGCRADTSPTIRASRNS</sequence>
<name>A0A7Y9JBW3_9ACTN</name>
<accession>A0A7Y9JBW3</accession>
<dbReference type="EMBL" id="JACCBG010000001">
    <property type="protein sequence ID" value="NYD42606.1"/>
    <property type="molecule type" value="Genomic_DNA"/>
</dbReference>
<gene>
    <name evidence="2" type="ORF">BJZ21_002689</name>
</gene>
<dbReference type="AlphaFoldDB" id="A0A7Y9JBW3"/>
<dbReference type="RefSeq" id="WP_179664229.1">
    <property type="nucleotide sequence ID" value="NZ_JACCBG010000001.1"/>
</dbReference>
<evidence type="ECO:0000313" key="3">
    <source>
        <dbReference type="Proteomes" id="UP000535511"/>
    </source>
</evidence>
<reference evidence="2 3" key="1">
    <citation type="submission" date="2020-07" db="EMBL/GenBank/DDBJ databases">
        <title>Sequencing the genomes of 1000 actinobacteria strains.</title>
        <authorList>
            <person name="Klenk H.-P."/>
        </authorList>
    </citation>
    <scope>NUCLEOTIDE SEQUENCE [LARGE SCALE GENOMIC DNA]</scope>
    <source>
        <strain evidence="2 3">DSM 21350</strain>
    </source>
</reference>
<evidence type="ECO:0000256" key="1">
    <source>
        <dbReference type="SAM" id="SignalP"/>
    </source>
</evidence>